<reference evidence="3" key="1">
    <citation type="submission" date="2023-02" db="EMBL/GenBank/DDBJ databases">
        <title>Enrichment on poylsaccharides allowed isolation of novel metabolic and taxonomic groups of Haloarchaea.</title>
        <authorList>
            <person name="Sorokin D.Y."/>
            <person name="Elcheninov A.G."/>
            <person name="Khizhniak T.V."/>
            <person name="Kolganova T.V."/>
            <person name="Kublanov I.V."/>
        </authorList>
    </citation>
    <scope>NUCLEOTIDE SEQUENCE</scope>
    <source>
        <strain evidence="2 4">HArc-curdl5-1</strain>
        <strain evidence="3">HArc-curdl7</strain>
    </source>
</reference>
<sequence length="541" mass="60484">MSTTISESVADRLTSKYIPCVRYGFPKESKHTRQHPRLIPITEPIPDEAITVSPIYLLTQSQYQRQAALDNPYAVSGALDIAKLLQDECEADDRVIHPLYVESDKYRKRGPDALLEWLRTFTEEVLEMDPASGTYFHSGSRSIHLHVPRFLLGEPDWKPIKAQIEAFTEQTDAEFDLAIYGAKRLFRLPGVIHSTTGFPKVKIGPYWSEEQIIDALTGENPPVPETYADVLATVFGHPPKPEVPTPAGTPQPLEDILARLGGPDNVARLGENNARTATDSETTIETLPIEQQTEPVSETEHKRWCAYNQKEFSPYAKTGNGERSVAVVQPIGGTFARKTVRNGAALVPAYFFGGIGGDGDFEKYRTFAPLQLSERDRKKWDPDAKYVVVIGGRSRASHIISVDEKTAKHLGDVLHSEDGGRQEARAHLEKQGYDTGSAGQASTRPSKPAGTQDYDRVLPATHPRTDAGRFQQRAEEEGIQTLTHDERFRVACRLLYKYPWDPVWDWFKTQYADDFDPDVTWTQLNSAAQTISVDVTVPARP</sequence>
<evidence type="ECO:0000313" key="4">
    <source>
        <dbReference type="Proteomes" id="UP001208186"/>
    </source>
</evidence>
<feature type="region of interest" description="Disordered" evidence="1">
    <location>
        <begin position="431"/>
        <end position="471"/>
    </location>
</feature>
<evidence type="ECO:0000256" key="1">
    <source>
        <dbReference type="SAM" id="MobiDB-lite"/>
    </source>
</evidence>
<gene>
    <name evidence="3" type="ORF">OB914_02230</name>
    <name evidence="2" type="ORF">OB916_00790</name>
</gene>
<dbReference type="EMBL" id="JAOPKC010000001">
    <property type="protein sequence ID" value="MCU4716605.1"/>
    <property type="molecule type" value="Genomic_DNA"/>
</dbReference>
<dbReference type="RefSeq" id="WP_315907372.1">
    <property type="nucleotide sequence ID" value="NZ_JAOPKC010000001.1"/>
</dbReference>
<evidence type="ECO:0000313" key="5">
    <source>
        <dbReference type="Proteomes" id="UP001209746"/>
    </source>
</evidence>
<protein>
    <submittedName>
        <fullName evidence="3">Uncharacterized protein</fullName>
    </submittedName>
</protein>
<comment type="caution">
    <text evidence="3">The sequence shown here is derived from an EMBL/GenBank/DDBJ whole genome shotgun (WGS) entry which is preliminary data.</text>
</comment>
<proteinExistence type="predicted"/>
<name>A0AAE3LEB7_9EURY</name>
<organism evidence="3 5">
    <name type="scientific">Halapricum hydrolyticum</name>
    <dbReference type="NCBI Taxonomy" id="2979991"/>
    <lineage>
        <taxon>Archaea</taxon>
        <taxon>Methanobacteriati</taxon>
        <taxon>Methanobacteriota</taxon>
        <taxon>Stenosarchaea group</taxon>
        <taxon>Halobacteria</taxon>
        <taxon>Halobacteriales</taxon>
        <taxon>Haloarculaceae</taxon>
        <taxon>Halapricum</taxon>
    </lineage>
</organism>
<evidence type="ECO:0000313" key="2">
    <source>
        <dbReference type="EMBL" id="MCU4716605.1"/>
    </source>
</evidence>
<dbReference type="AlphaFoldDB" id="A0AAE3LEB7"/>
<dbReference type="Proteomes" id="UP001209746">
    <property type="component" value="Unassembled WGS sequence"/>
</dbReference>
<dbReference type="Proteomes" id="UP001208186">
    <property type="component" value="Unassembled WGS sequence"/>
</dbReference>
<evidence type="ECO:0000313" key="3">
    <source>
        <dbReference type="EMBL" id="MCU4725790.1"/>
    </source>
</evidence>
<dbReference type="EMBL" id="JAOPKD010000001">
    <property type="protein sequence ID" value="MCU4725790.1"/>
    <property type="molecule type" value="Genomic_DNA"/>
</dbReference>
<accession>A0AAE3LEB7</accession>
<keyword evidence="4" id="KW-1185">Reference proteome</keyword>